<dbReference type="KEGG" id="sre:PTSG_05499"/>
<dbReference type="Gene3D" id="3.30.70.1730">
    <property type="match status" value="1"/>
</dbReference>
<gene>
    <name evidence="4" type="ORF">PTSG_05499</name>
</gene>
<accession>F2UBE0</accession>
<organism evidence="5">
    <name type="scientific">Salpingoeca rosetta (strain ATCC 50818 / BSB-021)</name>
    <dbReference type="NCBI Taxonomy" id="946362"/>
    <lineage>
        <taxon>Eukaryota</taxon>
        <taxon>Choanoflagellata</taxon>
        <taxon>Craspedida</taxon>
        <taxon>Salpingoecidae</taxon>
        <taxon>Salpingoeca</taxon>
    </lineage>
</organism>
<dbReference type="InterPro" id="IPR001790">
    <property type="entry name" value="Ribosomal_uL10"/>
</dbReference>
<keyword evidence="3" id="KW-0687">Ribonucleoprotein</keyword>
<dbReference type="Proteomes" id="UP000007799">
    <property type="component" value="Unassembled WGS sequence"/>
</dbReference>
<dbReference type="GO" id="GO:0005840">
    <property type="term" value="C:ribosome"/>
    <property type="evidence" value="ECO:0007669"/>
    <property type="project" value="UniProtKB-KW"/>
</dbReference>
<dbReference type="GO" id="GO:1990904">
    <property type="term" value="C:ribonucleoprotein complex"/>
    <property type="evidence" value="ECO:0007669"/>
    <property type="project" value="UniProtKB-KW"/>
</dbReference>
<evidence type="ECO:0000313" key="5">
    <source>
        <dbReference type="Proteomes" id="UP000007799"/>
    </source>
</evidence>
<dbReference type="Pfam" id="PF00466">
    <property type="entry name" value="Ribosomal_L10"/>
    <property type="match status" value="1"/>
</dbReference>
<dbReference type="STRING" id="946362.F2UBE0"/>
<dbReference type="OrthoDB" id="360689at2759"/>
<keyword evidence="5" id="KW-1185">Reference proteome</keyword>
<evidence type="ECO:0000256" key="3">
    <source>
        <dbReference type="ARBA" id="ARBA00023274"/>
    </source>
</evidence>
<evidence type="ECO:0000256" key="1">
    <source>
        <dbReference type="ARBA" id="ARBA00008889"/>
    </source>
</evidence>
<dbReference type="PANTHER" id="PTHR11560">
    <property type="entry name" value="39S RIBOSOMAL PROTEIN L10, MITOCHONDRIAL"/>
    <property type="match status" value="1"/>
</dbReference>
<dbReference type="EMBL" id="GL832967">
    <property type="protein sequence ID" value="EGD73806.1"/>
    <property type="molecule type" value="Genomic_DNA"/>
</dbReference>
<sequence length="269" mass="29424">MIVAGWLRMGVVGRQAGQRVLSSLTSLAVAPRQARSSVRTMVSLAASTTVATTRHTHAPSSVFPCSCHSRFFSAQALPASDADNDNDRTMLTASGRPLNPRKVFLTKRIDEAIVNSTFAGIVRHAALNAEEWAQLRYDLRQQNLGITIIPNGVTRKYLEIKGLPDALTAHFEGHTAVVFSKDDMPFADFKKLEKHPKLELVAAFADARVLGVNEVDKYADIPSLDALRGQLLTVMQQPMMVLKQVLTSNQSRLVYALGQVASPDDAKDE</sequence>
<keyword evidence="2" id="KW-0689">Ribosomal protein</keyword>
<dbReference type="InParanoid" id="F2UBE0"/>
<evidence type="ECO:0000313" key="4">
    <source>
        <dbReference type="EMBL" id="EGD73806.1"/>
    </source>
</evidence>
<name>F2UBE0_SALR5</name>
<evidence type="ECO:0008006" key="6">
    <source>
        <dbReference type="Google" id="ProtNLM"/>
    </source>
</evidence>
<dbReference type="AlphaFoldDB" id="F2UBE0"/>
<dbReference type="GeneID" id="16073946"/>
<comment type="similarity">
    <text evidence="1">Belongs to the universal ribosomal protein uL10 family.</text>
</comment>
<dbReference type="InterPro" id="IPR047865">
    <property type="entry name" value="Ribosomal_uL10_bac_type"/>
</dbReference>
<dbReference type="InterPro" id="IPR043141">
    <property type="entry name" value="Ribosomal_uL10-like_sf"/>
</dbReference>
<evidence type="ECO:0000256" key="2">
    <source>
        <dbReference type="ARBA" id="ARBA00022980"/>
    </source>
</evidence>
<proteinExistence type="inferred from homology"/>
<protein>
    <recommendedName>
        <fullName evidence="6">50S ribosomal protein L10</fullName>
    </recommendedName>
</protein>
<reference evidence="4" key="1">
    <citation type="submission" date="2009-08" db="EMBL/GenBank/DDBJ databases">
        <title>Annotation of Salpingoeca rosetta.</title>
        <authorList>
            <consortium name="The Broad Institute Genome Sequencing Platform"/>
            <person name="Russ C."/>
            <person name="Cuomo C."/>
            <person name="Burger G."/>
            <person name="Gray M.W."/>
            <person name="Holland P.W.H."/>
            <person name="King N."/>
            <person name="Lang F.B.F."/>
            <person name="Roger A.J."/>
            <person name="Ruiz-Trillo I."/>
            <person name="Young S.K."/>
            <person name="Zeng Q."/>
            <person name="Gargeya S."/>
            <person name="Alvarado L."/>
            <person name="Berlin A."/>
            <person name="Chapman S.B."/>
            <person name="Chen Z."/>
            <person name="Freedman E."/>
            <person name="Gellesch M."/>
            <person name="Goldberg J."/>
            <person name="Griggs A."/>
            <person name="Gujja S."/>
            <person name="Heilman E."/>
            <person name="Heiman D."/>
            <person name="Howarth C."/>
            <person name="Mehta T."/>
            <person name="Neiman D."/>
            <person name="Pearson M."/>
            <person name="Roberts A."/>
            <person name="Saif S."/>
            <person name="Shea T."/>
            <person name="Shenoy N."/>
            <person name="Sisk P."/>
            <person name="Stolte C."/>
            <person name="Sykes S."/>
            <person name="White J."/>
            <person name="Yandava C."/>
            <person name="Haas B."/>
            <person name="Nusbaum C."/>
            <person name="Birren B."/>
        </authorList>
    </citation>
    <scope>NUCLEOTIDE SEQUENCE [LARGE SCALE GENOMIC DNA]</scope>
    <source>
        <strain evidence="4">ATCC 50818</strain>
    </source>
</reference>
<dbReference type="RefSeq" id="XP_004993369.1">
    <property type="nucleotide sequence ID" value="XM_004993312.1"/>
</dbReference>
<dbReference type="SUPFAM" id="SSF160369">
    <property type="entry name" value="Ribosomal protein L10-like"/>
    <property type="match status" value="1"/>
</dbReference>
<dbReference type="OMA" id="FTHIDPP"/>